<feature type="compositionally biased region" description="Polar residues" evidence="6">
    <location>
        <begin position="28"/>
        <end position="38"/>
    </location>
</feature>
<evidence type="ECO:0000256" key="4">
    <source>
        <dbReference type="ARBA" id="ARBA00023163"/>
    </source>
</evidence>
<comment type="subcellular location">
    <subcellularLocation>
        <location evidence="1">Nucleus</location>
    </subcellularLocation>
</comment>
<proteinExistence type="evidence at transcript level"/>
<evidence type="ECO:0000259" key="7">
    <source>
        <dbReference type="PROSITE" id="PS50090"/>
    </source>
</evidence>
<dbReference type="InterPro" id="IPR009057">
    <property type="entry name" value="Homeodomain-like_sf"/>
</dbReference>
<protein>
    <submittedName>
        <fullName evidence="10">Transcription factor 1R-MYB1</fullName>
    </submittedName>
</protein>
<evidence type="ECO:0000256" key="2">
    <source>
        <dbReference type="ARBA" id="ARBA00023015"/>
    </source>
</evidence>
<dbReference type="InterPro" id="IPR006447">
    <property type="entry name" value="Myb_dom_plants"/>
</dbReference>
<dbReference type="SUPFAM" id="SSF46689">
    <property type="entry name" value="Homeodomain-like"/>
    <property type="match status" value="1"/>
</dbReference>
<evidence type="ECO:0000259" key="9">
    <source>
        <dbReference type="PROSITE" id="PS51294"/>
    </source>
</evidence>
<dbReference type="GO" id="GO:0003677">
    <property type="term" value="F:DNA binding"/>
    <property type="evidence" value="ECO:0007669"/>
    <property type="project" value="UniProtKB-KW"/>
</dbReference>
<dbReference type="InterPro" id="IPR001005">
    <property type="entry name" value="SANT/Myb"/>
</dbReference>
<dbReference type="Pfam" id="PF00249">
    <property type="entry name" value="Myb_DNA-binding"/>
    <property type="match status" value="1"/>
</dbReference>
<dbReference type="PANTHER" id="PTHR12802:SF103">
    <property type="entry name" value="PROTEIN REVEILLE 6"/>
    <property type="match status" value="1"/>
</dbReference>
<evidence type="ECO:0000256" key="1">
    <source>
        <dbReference type="ARBA" id="ARBA00004123"/>
    </source>
</evidence>
<evidence type="ECO:0000313" key="10">
    <source>
        <dbReference type="EMBL" id="ABV02070.1"/>
    </source>
</evidence>
<keyword evidence="4" id="KW-0804">Transcription</keyword>
<dbReference type="GO" id="GO:0005634">
    <property type="term" value="C:nucleus"/>
    <property type="evidence" value="ECO:0007669"/>
    <property type="project" value="UniProtKB-SubCell"/>
</dbReference>
<evidence type="ECO:0000256" key="6">
    <source>
        <dbReference type="SAM" id="MobiDB-lite"/>
    </source>
</evidence>
<dbReference type="CDD" id="cd00167">
    <property type="entry name" value="SANT"/>
    <property type="match status" value="1"/>
</dbReference>
<keyword evidence="3" id="KW-0238">DNA-binding</keyword>
<dbReference type="PROSITE" id="PS50090">
    <property type="entry name" value="MYB_LIKE"/>
    <property type="match status" value="1"/>
</dbReference>
<gene>
    <name evidence="10" type="primary">1R-Myb1</name>
</gene>
<keyword evidence="2" id="KW-0805">Transcription regulation</keyword>
<feature type="region of interest" description="Disordered" evidence="6">
    <location>
        <begin position="103"/>
        <end position="141"/>
    </location>
</feature>
<feature type="region of interest" description="Disordered" evidence="6">
    <location>
        <begin position="23"/>
        <end position="56"/>
    </location>
</feature>
<dbReference type="InterPro" id="IPR017930">
    <property type="entry name" value="Myb_dom"/>
</dbReference>
<dbReference type="GO" id="GO:0010468">
    <property type="term" value="P:regulation of gene expression"/>
    <property type="evidence" value="ECO:0007669"/>
    <property type="project" value="UniProtKB-ARBA"/>
</dbReference>
<dbReference type="FunFam" id="1.10.10.60:FF:000023">
    <property type="entry name" value="protein REVEILLE 6 isoform X1"/>
    <property type="match status" value="1"/>
</dbReference>
<evidence type="ECO:0000256" key="5">
    <source>
        <dbReference type="ARBA" id="ARBA00023242"/>
    </source>
</evidence>
<dbReference type="NCBIfam" id="TIGR01557">
    <property type="entry name" value="myb_SHAQKYF"/>
    <property type="match status" value="1"/>
</dbReference>
<organism evidence="10">
    <name type="scientific">Chimonanthus praecox</name>
    <dbReference type="NCBI Taxonomy" id="13419"/>
    <lineage>
        <taxon>Eukaryota</taxon>
        <taxon>Viridiplantae</taxon>
        <taxon>Streptophyta</taxon>
        <taxon>Embryophyta</taxon>
        <taxon>Tracheophyta</taxon>
        <taxon>Spermatophyta</taxon>
        <taxon>Magnoliopsida</taxon>
        <taxon>Magnoliidae</taxon>
        <taxon>Laurales</taxon>
        <taxon>Calycanthaceae</taxon>
        <taxon>Chimonanthus</taxon>
    </lineage>
</organism>
<dbReference type="EMBL" id="EU116031">
    <property type="protein sequence ID" value="ABV02070.1"/>
    <property type="molecule type" value="mRNA"/>
</dbReference>
<dbReference type="Gene3D" id="1.10.10.60">
    <property type="entry name" value="Homeodomain-like"/>
    <property type="match status" value="1"/>
</dbReference>
<evidence type="ECO:0000256" key="3">
    <source>
        <dbReference type="ARBA" id="ARBA00023125"/>
    </source>
</evidence>
<feature type="domain" description="Myb-like" evidence="7">
    <location>
        <begin position="49"/>
        <end position="99"/>
    </location>
</feature>
<evidence type="ECO:0000259" key="8">
    <source>
        <dbReference type="PROSITE" id="PS51293"/>
    </source>
</evidence>
<dbReference type="SMART" id="SM00717">
    <property type="entry name" value="SANT"/>
    <property type="match status" value="1"/>
</dbReference>
<feature type="domain" description="SANT" evidence="8">
    <location>
        <begin position="52"/>
        <end position="105"/>
    </location>
</feature>
<reference evidence="10" key="1">
    <citation type="submission" date="2007-08" db="EMBL/GenBank/DDBJ databases">
        <title>Molecular character and expression analysis of transcription factor 1R-Myb1 in abiotic stresses from Chimonanthus praecox (L.) Link.</title>
        <authorList>
            <person name="Luo L."/>
            <person name="Sui S."/>
            <person name="Li M."/>
            <person name="Zhu Q."/>
        </authorList>
    </citation>
    <scope>NUCLEOTIDE SEQUENCE</scope>
</reference>
<feature type="domain" description="HTH myb-type" evidence="9">
    <location>
        <begin position="49"/>
        <end position="103"/>
    </location>
</feature>
<dbReference type="PROSITE" id="PS51293">
    <property type="entry name" value="SANT"/>
    <property type="match status" value="1"/>
</dbReference>
<name>A7Y230_9MAGN</name>
<dbReference type="Pfam" id="PF24904">
    <property type="entry name" value="RVE6"/>
    <property type="match status" value="1"/>
</dbReference>
<dbReference type="PANTHER" id="PTHR12802">
    <property type="entry name" value="SWI/SNF COMPLEX-RELATED"/>
    <property type="match status" value="1"/>
</dbReference>
<dbReference type="InterPro" id="IPR017884">
    <property type="entry name" value="SANT_dom"/>
</dbReference>
<accession>A7Y230</accession>
<dbReference type="AlphaFoldDB" id="A7Y230"/>
<dbReference type="PROSITE" id="PS51294">
    <property type="entry name" value="HTH_MYB"/>
    <property type="match status" value="1"/>
</dbReference>
<sequence>MVSVNPPSEGLFPELDPLEMALPGIGSLATNPSTSSSEDPNKKIRKPYTITKSRESWTEQEHDKFLEALQLFDRDWKKIEAFVGSKTVIQIRSHAQKYFLKVQKNGTSEHVPPPRPKRKAAHPYPQKASKNAPVPSQATAPFQSSSCVLEPGYGLRTDSSSMLRTPTPSAAMSSWAHNSFPPVNLSQVMKDDIDPVGPVLVNNYSCSSTESPPRTLPTCQMTDQGNHGPSLRVMPDFGQVYNFIGSVFDPNSSGHLQKLKEMDPINVEAVVLLMRNLSVNLSSPDFENHRRLLSTYDLQTWECKHNPCQLEGCIQVDD</sequence>
<keyword evidence="5" id="KW-0539">Nucleus</keyword>